<comment type="caution">
    <text evidence="1">The sequence shown here is derived from an EMBL/GenBank/DDBJ whole genome shotgun (WGS) entry which is preliminary data.</text>
</comment>
<proteinExistence type="predicted"/>
<evidence type="ECO:0000313" key="2">
    <source>
        <dbReference type="Proteomes" id="UP000215313"/>
    </source>
</evidence>
<gene>
    <name evidence="1" type="ORF">CI727_15960</name>
</gene>
<dbReference type="RefSeq" id="WP_094312758.1">
    <property type="nucleotide sequence ID" value="NZ_NQBG01000094.1"/>
</dbReference>
<reference evidence="1 2" key="1">
    <citation type="submission" date="2017-08" db="EMBL/GenBank/DDBJ databases">
        <authorList>
            <person name="Fouts D."/>
            <person name="Sutton G."/>
            <person name="Nguyen K."/>
            <person name="Thamlikitkul V."/>
        </authorList>
    </citation>
    <scope>NUCLEOTIDE SEQUENCE [LARGE SCALE GENOMIC DNA]</scope>
    <source>
        <strain evidence="1 2">ECH+15</strain>
    </source>
</reference>
<dbReference type="EMBL" id="NQBG01000094">
    <property type="protein sequence ID" value="OYG92396.1"/>
    <property type="molecule type" value="Genomic_DNA"/>
</dbReference>
<name>A0AAE5N5H6_SHISO</name>
<sequence>MDYTKLSDGEISVRLAYFLKPKYTATIHPHEKTGANLSWNWFNTVQNTAWFPLRRAEELYPAMKKHRIGLVPLGKTVWQATHESGVSSTHRNPLRAVAIVYLLLQESANVQDNTA</sequence>
<accession>A0AAE5N5H6</accession>
<dbReference type="AlphaFoldDB" id="A0AAE5N5H6"/>
<organism evidence="1 2">
    <name type="scientific">Shigella sonnei</name>
    <dbReference type="NCBI Taxonomy" id="624"/>
    <lineage>
        <taxon>Bacteria</taxon>
        <taxon>Pseudomonadati</taxon>
        <taxon>Pseudomonadota</taxon>
        <taxon>Gammaproteobacteria</taxon>
        <taxon>Enterobacterales</taxon>
        <taxon>Enterobacteriaceae</taxon>
        <taxon>Shigella</taxon>
    </lineage>
</organism>
<evidence type="ECO:0008006" key="3">
    <source>
        <dbReference type="Google" id="ProtNLM"/>
    </source>
</evidence>
<dbReference type="Proteomes" id="UP000215313">
    <property type="component" value="Unassembled WGS sequence"/>
</dbReference>
<evidence type="ECO:0000313" key="1">
    <source>
        <dbReference type="EMBL" id="OYG92396.1"/>
    </source>
</evidence>
<protein>
    <recommendedName>
        <fullName evidence="3">DUF2591 domain-containing protein</fullName>
    </recommendedName>
</protein>